<dbReference type="EMBL" id="JBHUFA010000001">
    <property type="protein sequence ID" value="MFD1694512.1"/>
    <property type="molecule type" value="Genomic_DNA"/>
</dbReference>
<dbReference type="RefSeq" id="WP_149891644.1">
    <property type="nucleotide sequence ID" value="NZ_JBHUFA010000001.1"/>
</dbReference>
<reference evidence="2" key="1">
    <citation type="journal article" date="2019" name="Int. J. Syst. Evol. Microbiol.">
        <title>The Global Catalogue of Microorganisms (GCM) 10K type strain sequencing project: providing services to taxonomists for standard genome sequencing and annotation.</title>
        <authorList>
            <consortium name="The Broad Institute Genomics Platform"/>
            <consortium name="The Broad Institute Genome Sequencing Center for Infectious Disease"/>
            <person name="Wu L."/>
            <person name="Ma J."/>
        </authorList>
    </citation>
    <scope>NUCLEOTIDE SEQUENCE [LARGE SCALE GENOMIC DNA]</scope>
    <source>
        <strain evidence="2">JCM 3369</strain>
    </source>
</reference>
<proteinExistence type="predicted"/>
<gene>
    <name evidence="1" type="ORF">ACFSC7_03220</name>
</gene>
<evidence type="ECO:0000313" key="1">
    <source>
        <dbReference type="EMBL" id="MFD1694512.1"/>
    </source>
</evidence>
<protein>
    <submittedName>
        <fullName evidence="1">Uncharacterized protein</fullName>
    </submittedName>
</protein>
<accession>A0ABW4JQZ5</accession>
<evidence type="ECO:0000313" key="2">
    <source>
        <dbReference type="Proteomes" id="UP001597327"/>
    </source>
</evidence>
<organism evidence="1 2">
    <name type="scientific">Roseibium aestuarii</name>
    <dbReference type="NCBI Taxonomy" id="2600299"/>
    <lineage>
        <taxon>Bacteria</taxon>
        <taxon>Pseudomonadati</taxon>
        <taxon>Pseudomonadota</taxon>
        <taxon>Alphaproteobacteria</taxon>
        <taxon>Hyphomicrobiales</taxon>
        <taxon>Stappiaceae</taxon>
        <taxon>Roseibium</taxon>
    </lineage>
</organism>
<comment type="caution">
    <text evidence="1">The sequence shown here is derived from an EMBL/GenBank/DDBJ whole genome shotgun (WGS) entry which is preliminary data.</text>
</comment>
<keyword evidence="2" id="KW-1185">Reference proteome</keyword>
<name>A0ABW4JQZ5_9HYPH</name>
<sequence>MMEFVKLGSTGHTWTDFASNWRAICEEYDDDFDDYAWGIISVLKPLCEKPERQAAAFAVFDGSEYHSICQLNCKPIKGHNGPVLRMRHLTINPHYDLGCREVADYAKLMIKTVIGIWRLSEAESSDFFADTIKFHMKSPADRVLFHAMGEMLGGVRKIKTTTHGGWLELTKT</sequence>
<dbReference type="Proteomes" id="UP001597327">
    <property type="component" value="Unassembled WGS sequence"/>
</dbReference>